<accession>A0ABU7MUJ3</accession>
<proteinExistence type="predicted"/>
<dbReference type="InterPro" id="IPR009014">
    <property type="entry name" value="Transketo_C/PFOR_II"/>
</dbReference>
<dbReference type="PANTHER" id="PTHR48084:SF3">
    <property type="entry name" value="SUBUNIT OF PYRUVATE:FLAVODOXIN OXIDOREDUCTASE"/>
    <property type="match status" value="1"/>
</dbReference>
<evidence type="ECO:0000256" key="5">
    <source>
        <dbReference type="ARBA" id="ARBA00023004"/>
    </source>
</evidence>
<dbReference type="InterPro" id="IPR002880">
    <property type="entry name" value="Pyrv_Fd/Flavodoxin_OxRdtase_N"/>
</dbReference>
<evidence type="ECO:0000256" key="2">
    <source>
        <dbReference type="ARBA" id="ARBA00022485"/>
    </source>
</evidence>
<keyword evidence="6" id="KW-0411">Iron-sulfur</keyword>
<dbReference type="CDD" id="cd07034">
    <property type="entry name" value="TPP_PYR_PFOR_IOR-alpha_like"/>
    <property type="match status" value="1"/>
</dbReference>
<dbReference type="Pfam" id="PF20169">
    <property type="entry name" value="DUF6537"/>
    <property type="match status" value="1"/>
</dbReference>
<keyword evidence="5" id="KW-0408">Iron</keyword>
<dbReference type="NCBIfam" id="NF009589">
    <property type="entry name" value="PRK13030.1"/>
    <property type="match status" value="1"/>
</dbReference>
<feature type="region of interest" description="Disordered" evidence="7">
    <location>
        <begin position="692"/>
        <end position="720"/>
    </location>
</feature>
<protein>
    <submittedName>
        <fullName evidence="9">Indolepyruvate ferredoxin oxidoreductase family protein</fullName>
    </submittedName>
</protein>
<evidence type="ECO:0000259" key="8">
    <source>
        <dbReference type="PROSITE" id="PS51379"/>
    </source>
</evidence>
<keyword evidence="2" id="KW-0479">Metal-binding</keyword>
<dbReference type="Proteomes" id="UP001335729">
    <property type="component" value="Unassembled WGS sequence"/>
</dbReference>
<dbReference type="InterPro" id="IPR019752">
    <property type="entry name" value="Pyrv/ketoisovalerate_OxRed_cat"/>
</dbReference>
<evidence type="ECO:0000256" key="4">
    <source>
        <dbReference type="ARBA" id="ARBA00023002"/>
    </source>
</evidence>
<comment type="caution">
    <text evidence="9">The sequence shown here is derived from an EMBL/GenBank/DDBJ whole genome shotgun (WGS) entry which is preliminary data.</text>
</comment>
<dbReference type="NCBIfam" id="NF009588">
    <property type="entry name" value="PRK13029.1"/>
    <property type="match status" value="1"/>
</dbReference>
<dbReference type="InterPro" id="IPR011766">
    <property type="entry name" value="TPP_enzyme_TPP-bd"/>
</dbReference>
<dbReference type="SUPFAM" id="SSF53323">
    <property type="entry name" value="Pyruvate-ferredoxin oxidoreductase, PFOR, domain III"/>
    <property type="match status" value="1"/>
</dbReference>
<evidence type="ECO:0000256" key="1">
    <source>
        <dbReference type="ARBA" id="ARBA00022448"/>
    </source>
</evidence>
<gene>
    <name evidence="9" type="ORF">V1Y59_13000</name>
</gene>
<dbReference type="PANTHER" id="PTHR48084">
    <property type="entry name" value="2-OXOGLUTARATE OXIDOREDUCTASE SUBUNIT KORB-RELATED"/>
    <property type="match status" value="1"/>
</dbReference>
<dbReference type="Gene3D" id="3.40.50.970">
    <property type="match status" value="1"/>
</dbReference>
<feature type="compositionally biased region" description="Low complexity" evidence="7">
    <location>
        <begin position="698"/>
        <end position="715"/>
    </location>
</feature>
<evidence type="ECO:0000256" key="3">
    <source>
        <dbReference type="ARBA" id="ARBA00022982"/>
    </source>
</evidence>
<evidence type="ECO:0000313" key="9">
    <source>
        <dbReference type="EMBL" id="MEE4023998.1"/>
    </source>
</evidence>
<organism evidence="9 10">
    <name type="scientific">Gordonia prachuapensis</name>
    <dbReference type="NCBI Taxonomy" id="3115651"/>
    <lineage>
        <taxon>Bacteria</taxon>
        <taxon>Bacillati</taxon>
        <taxon>Actinomycetota</taxon>
        <taxon>Actinomycetes</taxon>
        <taxon>Mycobacteriales</taxon>
        <taxon>Gordoniaceae</taxon>
        <taxon>Gordonia</taxon>
    </lineage>
</organism>
<dbReference type="InterPro" id="IPR029061">
    <property type="entry name" value="THDP-binding"/>
</dbReference>
<dbReference type="PROSITE" id="PS51379">
    <property type="entry name" value="4FE4S_FER_2"/>
    <property type="match status" value="1"/>
</dbReference>
<dbReference type="Pfam" id="PF02775">
    <property type="entry name" value="TPP_enzyme_C"/>
    <property type="match status" value="1"/>
</dbReference>
<keyword evidence="3" id="KW-0249">Electron transport</keyword>
<dbReference type="Pfam" id="PF01558">
    <property type="entry name" value="POR"/>
    <property type="match status" value="1"/>
</dbReference>
<sequence length="1166" mass="125887">MSSTIEASTYDPRTKLEVQANEVYLNGTQALIRAVFEQMRRDRADGYTTATFVSGYPGSPLGGFDLELARHRKQAEELGVTHLPGHNEELAATSVYGTQVTQTFDDATHDGVVGVWYGKSPGLDRAADAIRHAQFVGTTRRGGVLALVGDDPGCKSSSIPCTTDQTLIDLGLPVLTPASVDDILTLAPHGIAMSRLSGLWTGVRIVTDIADASATMSGLPETPEIVEPELHWKGRPFVPSLKGIPGPPHSIEVEAELRGPRIEMAREYGYLNKLNRIVVEPTEARVSIVVVGHLYAVVQSALANLGIDESDLAALGVRLCHVRMPFPLDDRDLRAFAADVERVVLIEEKRPVVEGKLREALYGTAHQPTIIGKRDQQGRELVAAYGPVVTDGLTPVLFRALSGVIPADAMRAPRPPRITLPLLTESRAPYFCSGCPHNLSTRVPDGALVGGGIGCHGMTQMMDPQVVGDVVSTTHMGAEGAQWFGMSRYVQTEHIFQNLGDGTFFHSGQLAVQAAVAAGAHITYKLLYNSAIAMTGGQDPTDSNALPVEDITHILTRQGVARIIVTTDEPKKYRRKKLAAGVQVWDRSRMIEAQETLRAVDGVTVLIHDQQCAAELRRDRKRGRAPDAGKRVVINERMCEGCGDCGAKSNCLSVEPVDTEFGRKTQINQTTCNTDFSCLEGDCPSFVTVKPSRRGKNAATAASGEAAPEYAGAGELPDPPTRVDAGRETRLRMPGIGGTGVVTASQIIGTAAMLDGKHVRGMDQTGLSQKAGPVISDLTISDDPIGTEPRASQETVDLLLGFDILGSAAAPVVDSLRPGAVAVISTSRTPTGAMVSDVSKSWPDTRPLIDELTARLGDSSVWLADVTEVTRRLFGHSTGANVFLIGMAIQTGVLPVRPVSVQRAITLNGVAVEANLAAFEAGRWYVADRAAFESRTHEDVAPTRREGEFLAELVDVGLTGATLDSAVVRSQDLISYQSRKYARRYVNRVAEIARAEKKVSGAVGPLTAAVVDNLYKLMAYKDEYEVARLAFDPVEQERIESVYGPGARVYRHLHPPILRDRGMGRKLVLGSWFTPALRTLVPMRGLRGTRLDPFGRTEVRRLERTLIADYEDALDVIEATMSAEKLDLAVQTAALPDTVRGYEDLKLESGQRFREQIGEAVTLLQA</sequence>
<dbReference type="InterPro" id="IPR046667">
    <property type="entry name" value="DUF6537"/>
</dbReference>
<dbReference type="InterPro" id="IPR051457">
    <property type="entry name" value="2-oxoacid:Fd_oxidoreductase"/>
</dbReference>
<feature type="domain" description="4Fe-4S ferredoxin-type" evidence="8">
    <location>
        <begin position="630"/>
        <end position="662"/>
    </location>
</feature>
<dbReference type="InterPro" id="IPR017896">
    <property type="entry name" value="4Fe4S_Fe-S-bd"/>
</dbReference>
<reference evidence="9 10" key="1">
    <citation type="submission" date="2024-01" db="EMBL/GenBank/DDBJ databases">
        <title>Draft genome sequence of Gordonia sp. PKS22-38.</title>
        <authorList>
            <person name="Suphannarot A."/>
            <person name="Mingma R."/>
        </authorList>
    </citation>
    <scope>NUCLEOTIDE SEQUENCE [LARGE SCALE GENOMIC DNA]</scope>
    <source>
        <strain evidence="9 10">PKS22-38</strain>
    </source>
</reference>
<dbReference type="RefSeq" id="WP_330505390.1">
    <property type="nucleotide sequence ID" value="NZ_JAZDUE010000010.1"/>
</dbReference>
<dbReference type="SUPFAM" id="SSF52518">
    <property type="entry name" value="Thiamin diphosphate-binding fold (THDP-binding)"/>
    <property type="match status" value="2"/>
</dbReference>
<keyword evidence="2" id="KW-0004">4Fe-4S</keyword>
<dbReference type="EMBL" id="JAZDUE010000010">
    <property type="protein sequence ID" value="MEE4023998.1"/>
    <property type="molecule type" value="Genomic_DNA"/>
</dbReference>
<keyword evidence="1" id="KW-0813">Transport</keyword>
<dbReference type="InterPro" id="IPR002869">
    <property type="entry name" value="Pyrv_flavodox_OxRed_cen"/>
</dbReference>
<keyword evidence="10" id="KW-1185">Reference proteome</keyword>
<evidence type="ECO:0000256" key="7">
    <source>
        <dbReference type="SAM" id="MobiDB-lite"/>
    </source>
</evidence>
<dbReference type="SUPFAM" id="SSF52922">
    <property type="entry name" value="TK C-terminal domain-like"/>
    <property type="match status" value="1"/>
</dbReference>
<evidence type="ECO:0000313" key="10">
    <source>
        <dbReference type="Proteomes" id="UP001335729"/>
    </source>
</evidence>
<keyword evidence="4" id="KW-0560">Oxidoreductase</keyword>
<name>A0ABU7MUJ3_9ACTN</name>
<dbReference type="Gene3D" id="3.40.920.10">
    <property type="entry name" value="Pyruvate-ferredoxin oxidoreductase, PFOR, domain III"/>
    <property type="match status" value="1"/>
</dbReference>
<evidence type="ECO:0000256" key="6">
    <source>
        <dbReference type="ARBA" id="ARBA00023014"/>
    </source>
</evidence>